<evidence type="ECO:0000256" key="4">
    <source>
        <dbReference type="ARBA" id="ARBA00022927"/>
    </source>
</evidence>
<keyword evidence="2" id="KW-0813">Transport</keyword>
<dbReference type="EMBL" id="CAJEWN010000022">
    <property type="protein sequence ID" value="CAD2138909.1"/>
    <property type="molecule type" value="Genomic_DNA"/>
</dbReference>
<dbReference type="PANTHER" id="PTHR21230:SF1">
    <property type="entry name" value="GOLGI SNAP RECEPTOR COMPLEX MEMBER 2"/>
    <property type="match status" value="1"/>
</dbReference>
<evidence type="ECO:0000313" key="9">
    <source>
        <dbReference type="Proteomes" id="UP000580250"/>
    </source>
</evidence>
<dbReference type="SUPFAM" id="SSF58038">
    <property type="entry name" value="SNARE fusion complex"/>
    <property type="match status" value="1"/>
</dbReference>
<evidence type="ECO:0000256" key="2">
    <source>
        <dbReference type="ARBA" id="ARBA00022448"/>
    </source>
</evidence>
<dbReference type="GO" id="GO:0000149">
    <property type="term" value="F:SNARE binding"/>
    <property type="evidence" value="ECO:0007669"/>
    <property type="project" value="TreeGrafter"/>
</dbReference>
<evidence type="ECO:0000256" key="3">
    <source>
        <dbReference type="ARBA" id="ARBA00022692"/>
    </source>
</evidence>
<dbReference type="CDD" id="cd15863">
    <property type="entry name" value="SNARE_GS27"/>
    <property type="match status" value="1"/>
</dbReference>
<protein>
    <submittedName>
        <fullName evidence="8">Uncharacterized protein</fullName>
    </submittedName>
</protein>
<evidence type="ECO:0000256" key="6">
    <source>
        <dbReference type="ARBA" id="ARBA00023136"/>
    </source>
</evidence>
<comment type="subcellular location">
    <subcellularLocation>
        <location evidence="1">Membrane</location>
        <topology evidence="1">Single-pass type IV membrane protein</topology>
    </subcellularLocation>
</comment>
<dbReference type="Pfam" id="PF12352">
    <property type="entry name" value="V-SNARE_C"/>
    <property type="match status" value="1"/>
</dbReference>
<dbReference type="AlphaFoldDB" id="A0A6V7TZY9"/>
<reference evidence="8 9" key="1">
    <citation type="submission" date="2020-08" db="EMBL/GenBank/DDBJ databases">
        <authorList>
            <person name="Koutsovoulos G."/>
            <person name="Danchin GJ E."/>
        </authorList>
    </citation>
    <scope>NUCLEOTIDE SEQUENCE [LARGE SCALE GENOMIC DNA]</scope>
</reference>
<dbReference type="OrthoDB" id="158360at2759"/>
<gene>
    <name evidence="8" type="ORF">MENT_LOCUS5977</name>
</gene>
<name>A0A6V7TZY9_MELEN</name>
<proteinExistence type="predicted"/>
<dbReference type="Proteomes" id="UP000580250">
    <property type="component" value="Unassembled WGS sequence"/>
</dbReference>
<keyword evidence="3 7" id="KW-0812">Transmembrane</keyword>
<dbReference type="GO" id="GO:0005794">
    <property type="term" value="C:Golgi apparatus"/>
    <property type="evidence" value="ECO:0007669"/>
    <property type="project" value="TreeGrafter"/>
</dbReference>
<dbReference type="GO" id="GO:0031201">
    <property type="term" value="C:SNARE complex"/>
    <property type="evidence" value="ECO:0007669"/>
    <property type="project" value="TreeGrafter"/>
</dbReference>
<organism evidence="8 9">
    <name type="scientific">Meloidogyne enterolobii</name>
    <name type="common">Root-knot nematode worm</name>
    <name type="synonym">Meloidogyne mayaguensis</name>
    <dbReference type="NCBI Taxonomy" id="390850"/>
    <lineage>
        <taxon>Eukaryota</taxon>
        <taxon>Metazoa</taxon>
        <taxon>Ecdysozoa</taxon>
        <taxon>Nematoda</taxon>
        <taxon>Chromadorea</taxon>
        <taxon>Rhabditida</taxon>
        <taxon>Tylenchina</taxon>
        <taxon>Tylenchomorpha</taxon>
        <taxon>Tylenchoidea</taxon>
        <taxon>Meloidogynidae</taxon>
        <taxon>Meloidogyninae</taxon>
        <taxon>Meloidogyne</taxon>
    </lineage>
</organism>
<dbReference type="GO" id="GO:0005789">
    <property type="term" value="C:endoplasmic reticulum membrane"/>
    <property type="evidence" value="ECO:0007669"/>
    <property type="project" value="TreeGrafter"/>
</dbReference>
<accession>A0A6V7TZY9</accession>
<evidence type="ECO:0000313" key="8">
    <source>
        <dbReference type="EMBL" id="CAD2138909.1"/>
    </source>
</evidence>
<dbReference type="PANTHER" id="PTHR21230">
    <property type="entry name" value="VESICLE TRANSPORT V-SNARE PROTEIN VTI1-RELATED"/>
    <property type="match status" value="1"/>
</dbReference>
<keyword evidence="5 7" id="KW-1133">Transmembrane helix</keyword>
<dbReference type="GO" id="GO:0012507">
    <property type="term" value="C:ER to Golgi transport vesicle membrane"/>
    <property type="evidence" value="ECO:0007669"/>
    <property type="project" value="TreeGrafter"/>
</dbReference>
<dbReference type="GO" id="GO:0006906">
    <property type="term" value="P:vesicle fusion"/>
    <property type="evidence" value="ECO:0007669"/>
    <property type="project" value="TreeGrafter"/>
</dbReference>
<keyword evidence="6 7" id="KW-0472">Membrane</keyword>
<dbReference type="GO" id="GO:0031902">
    <property type="term" value="C:late endosome membrane"/>
    <property type="evidence" value="ECO:0007669"/>
    <property type="project" value="TreeGrafter"/>
</dbReference>
<feature type="transmembrane region" description="Helical" evidence="7">
    <location>
        <begin position="89"/>
        <end position="110"/>
    </location>
</feature>
<dbReference type="GO" id="GO:0015031">
    <property type="term" value="P:protein transport"/>
    <property type="evidence" value="ECO:0007669"/>
    <property type="project" value="UniProtKB-KW"/>
</dbReference>
<evidence type="ECO:0000256" key="1">
    <source>
        <dbReference type="ARBA" id="ARBA00004211"/>
    </source>
</evidence>
<evidence type="ECO:0000256" key="7">
    <source>
        <dbReference type="SAM" id="Phobius"/>
    </source>
</evidence>
<sequence length="112" mass="13578">MFWVFFLFGKQNDTKLDLEGEELHFNDRLRHSNNALDELLAQGEYTLQNLKEQHHELKGVKRKILDVGQLFGLSNTTLRMIEKRLEEDWLLFLILCVLFIIFMYCFYRYWKG</sequence>
<comment type="caution">
    <text evidence="8">The sequence shown here is derived from an EMBL/GenBank/DDBJ whole genome shotgun (WGS) entry which is preliminary data.</text>
</comment>
<keyword evidence="4" id="KW-0653">Protein transport</keyword>
<dbReference type="GO" id="GO:0005484">
    <property type="term" value="F:SNAP receptor activity"/>
    <property type="evidence" value="ECO:0007669"/>
    <property type="project" value="TreeGrafter"/>
</dbReference>
<evidence type="ECO:0000256" key="5">
    <source>
        <dbReference type="ARBA" id="ARBA00022989"/>
    </source>
</evidence>